<dbReference type="InterPro" id="IPR050109">
    <property type="entry name" value="HTH-type_TetR-like_transc_reg"/>
</dbReference>
<evidence type="ECO:0000256" key="4">
    <source>
        <dbReference type="PROSITE-ProRule" id="PRU00335"/>
    </source>
</evidence>
<dbReference type="PANTHER" id="PTHR30055">
    <property type="entry name" value="HTH-TYPE TRANSCRIPTIONAL REGULATOR RUTR"/>
    <property type="match status" value="1"/>
</dbReference>
<keyword evidence="3" id="KW-0804">Transcription</keyword>
<evidence type="ECO:0000256" key="5">
    <source>
        <dbReference type="SAM" id="MobiDB-lite"/>
    </source>
</evidence>
<dbReference type="Pfam" id="PF00440">
    <property type="entry name" value="TetR_N"/>
    <property type="match status" value="1"/>
</dbReference>
<evidence type="ECO:0000313" key="7">
    <source>
        <dbReference type="EMBL" id="MDR7292821.1"/>
    </source>
</evidence>
<proteinExistence type="predicted"/>
<reference evidence="7" key="1">
    <citation type="submission" date="2023-07" db="EMBL/GenBank/DDBJ databases">
        <title>Sequencing the genomes of 1000 actinobacteria strains.</title>
        <authorList>
            <person name="Klenk H.-P."/>
        </authorList>
    </citation>
    <scope>NUCLEOTIDE SEQUENCE</scope>
    <source>
        <strain evidence="7">DSM 13068</strain>
    </source>
</reference>
<evidence type="ECO:0000256" key="1">
    <source>
        <dbReference type="ARBA" id="ARBA00023015"/>
    </source>
</evidence>
<protein>
    <submittedName>
        <fullName evidence="7">AcrR family transcriptional regulator</fullName>
    </submittedName>
</protein>
<dbReference type="Proteomes" id="UP001180715">
    <property type="component" value="Unassembled WGS sequence"/>
</dbReference>
<dbReference type="PRINTS" id="PR00455">
    <property type="entry name" value="HTHTETR"/>
</dbReference>
<dbReference type="RefSeq" id="WP_310245255.1">
    <property type="nucleotide sequence ID" value="NZ_JAVDXX010000001.1"/>
</dbReference>
<keyword evidence="8" id="KW-1185">Reference proteome</keyword>
<dbReference type="EMBL" id="JAVDXX010000001">
    <property type="protein sequence ID" value="MDR7292821.1"/>
    <property type="molecule type" value="Genomic_DNA"/>
</dbReference>
<feature type="domain" description="HTH tetR-type" evidence="6">
    <location>
        <begin position="15"/>
        <end position="75"/>
    </location>
</feature>
<dbReference type="PROSITE" id="PS50977">
    <property type="entry name" value="HTH_TETR_2"/>
    <property type="match status" value="1"/>
</dbReference>
<evidence type="ECO:0000259" key="6">
    <source>
        <dbReference type="PROSITE" id="PS50977"/>
    </source>
</evidence>
<accession>A0ABU1YZ64</accession>
<feature type="region of interest" description="Disordered" evidence="5">
    <location>
        <begin position="207"/>
        <end position="238"/>
    </location>
</feature>
<keyword evidence="2 4" id="KW-0238">DNA-binding</keyword>
<dbReference type="PANTHER" id="PTHR30055:SF234">
    <property type="entry name" value="HTH-TYPE TRANSCRIPTIONAL REGULATOR BETI"/>
    <property type="match status" value="1"/>
</dbReference>
<dbReference type="SUPFAM" id="SSF46689">
    <property type="entry name" value="Homeodomain-like"/>
    <property type="match status" value="1"/>
</dbReference>
<evidence type="ECO:0000256" key="2">
    <source>
        <dbReference type="ARBA" id="ARBA00023125"/>
    </source>
</evidence>
<keyword evidence="1" id="KW-0805">Transcription regulation</keyword>
<dbReference type="InterPro" id="IPR009057">
    <property type="entry name" value="Homeodomain-like_sf"/>
</dbReference>
<evidence type="ECO:0000256" key="3">
    <source>
        <dbReference type="ARBA" id="ARBA00023163"/>
    </source>
</evidence>
<sequence>MTDLPAPLSRQDMQRMTRERLVFTARAAFAREGYHGARLDRIAKEAGFSKGAVYSNFANKAQLFLAVLDANIDASLTDPVGEEPPLTAFSENAEASEEAAGMTPEEKQQAVRGMGLATLEFVAYAARDPELAAQCAVRIDRAVGFYAQAAEDLGLEVEGLSAQELGGLFMALDNGAALLTLAGSTQLSDEAVDRGIALLAGAPWTKQTAGAEGVGPGGADEPDASTRTGDEALSAETRETLREAMAQRLRRAMPKPTAD</sequence>
<comment type="caution">
    <text evidence="7">The sequence shown here is derived from an EMBL/GenBank/DDBJ whole genome shotgun (WGS) entry which is preliminary data.</text>
</comment>
<organism evidence="7 8">
    <name type="scientific">Pseudoglutamicibacter albus</name>
    <dbReference type="NCBI Taxonomy" id="98671"/>
    <lineage>
        <taxon>Bacteria</taxon>
        <taxon>Bacillati</taxon>
        <taxon>Actinomycetota</taxon>
        <taxon>Actinomycetes</taxon>
        <taxon>Micrococcales</taxon>
        <taxon>Micrococcaceae</taxon>
        <taxon>Pseudoglutamicibacter</taxon>
    </lineage>
</organism>
<dbReference type="Gene3D" id="1.10.357.10">
    <property type="entry name" value="Tetracycline Repressor, domain 2"/>
    <property type="match status" value="1"/>
</dbReference>
<dbReference type="InterPro" id="IPR001647">
    <property type="entry name" value="HTH_TetR"/>
</dbReference>
<evidence type="ECO:0000313" key="8">
    <source>
        <dbReference type="Proteomes" id="UP001180715"/>
    </source>
</evidence>
<feature type="DNA-binding region" description="H-T-H motif" evidence="4">
    <location>
        <begin position="38"/>
        <end position="57"/>
    </location>
</feature>
<name>A0ABU1YZ64_9MICC</name>
<gene>
    <name evidence="7" type="ORF">J2S67_000089</name>
</gene>